<dbReference type="InterPro" id="IPR003660">
    <property type="entry name" value="HAMP_dom"/>
</dbReference>
<feature type="compositionally biased region" description="Polar residues" evidence="14">
    <location>
        <begin position="19"/>
        <end position="35"/>
    </location>
</feature>
<dbReference type="EC" id="2.7.13.3" evidence="3"/>
<feature type="transmembrane region" description="Helical" evidence="15">
    <location>
        <begin position="45"/>
        <end position="63"/>
    </location>
</feature>
<feature type="transmembrane region" description="Helical" evidence="15">
    <location>
        <begin position="127"/>
        <end position="150"/>
    </location>
</feature>
<dbReference type="KEGG" id="nall:PP769_15480"/>
<keyword evidence="20" id="KW-1185">Reference proteome</keyword>
<dbReference type="PROSITE" id="PS50109">
    <property type="entry name" value="HIS_KIN"/>
    <property type="match status" value="1"/>
</dbReference>
<dbReference type="CDD" id="cd00082">
    <property type="entry name" value="HisKA"/>
    <property type="match status" value="1"/>
</dbReference>
<feature type="domain" description="HAMP" evidence="18">
    <location>
        <begin position="359"/>
        <end position="411"/>
    </location>
</feature>
<dbReference type="Pfam" id="PF02518">
    <property type="entry name" value="HATPase_c"/>
    <property type="match status" value="1"/>
</dbReference>
<keyword evidence="10 19" id="KW-0067">ATP-binding</keyword>
<dbReference type="SUPFAM" id="SSF158472">
    <property type="entry name" value="HAMP domain-like"/>
    <property type="match status" value="1"/>
</dbReference>
<feature type="region of interest" description="Disordered" evidence="14">
    <location>
        <begin position="1"/>
        <end position="36"/>
    </location>
</feature>
<dbReference type="InterPro" id="IPR036097">
    <property type="entry name" value="HisK_dim/P_sf"/>
</dbReference>
<dbReference type="Proteomes" id="UP001302719">
    <property type="component" value="Chromosome"/>
</dbReference>
<dbReference type="GO" id="GO:0030295">
    <property type="term" value="F:protein kinase activator activity"/>
    <property type="evidence" value="ECO:0007669"/>
    <property type="project" value="TreeGrafter"/>
</dbReference>
<dbReference type="Pfam" id="PF00672">
    <property type="entry name" value="HAMP"/>
    <property type="match status" value="1"/>
</dbReference>
<evidence type="ECO:0000256" key="13">
    <source>
        <dbReference type="ARBA" id="ARBA00023136"/>
    </source>
</evidence>
<organism evidence="19 20">
    <name type="scientific">Candidatus Nitrospira allomarina</name>
    <dbReference type="NCBI Taxonomy" id="3020900"/>
    <lineage>
        <taxon>Bacteria</taxon>
        <taxon>Pseudomonadati</taxon>
        <taxon>Nitrospirota</taxon>
        <taxon>Nitrospiria</taxon>
        <taxon>Nitrospirales</taxon>
        <taxon>Nitrospiraceae</taxon>
        <taxon>Nitrospira</taxon>
    </lineage>
</organism>
<dbReference type="AlphaFoldDB" id="A0AA96GGM9"/>
<dbReference type="SMART" id="SM00304">
    <property type="entry name" value="HAMP"/>
    <property type="match status" value="1"/>
</dbReference>
<keyword evidence="9" id="KW-0418">Kinase</keyword>
<dbReference type="PIRSF" id="PIRSF037532">
    <property type="entry name" value="STHK_NtrY"/>
    <property type="match status" value="1"/>
</dbReference>
<protein>
    <recommendedName>
        <fullName evidence="3">histidine kinase</fullName>
        <ecNumber evidence="3">2.7.13.3</ecNumber>
    </recommendedName>
</protein>
<evidence type="ECO:0000259" key="18">
    <source>
        <dbReference type="PROSITE" id="PS50885"/>
    </source>
</evidence>
<keyword evidence="8" id="KW-0547">Nucleotide-binding</keyword>
<dbReference type="PROSITE" id="PS50112">
    <property type="entry name" value="PAS"/>
    <property type="match status" value="1"/>
</dbReference>
<evidence type="ECO:0000256" key="7">
    <source>
        <dbReference type="ARBA" id="ARBA00022692"/>
    </source>
</evidence>
<feature type="transmembrane region" description="Helical" evidence="15">
    <location>
        <begin position="83"/>
        <end position="107"/>
    </location>
</feature>
<evidence type="ECO:0000256" key="9">
    <source>
        <dbReference type="ARBA" id="ARBA00022777"/>
    </source>
</evidence>
<name>A0AA96GGM9_9BACT</name>
<dbReference type="SUPFAM" id="SSF55874">
    <property type="entry name" value="ATPase domain of HSP90 chaperone/DNA topoisomerase II/histidine kinase"/>
    <property type="match status" value="1"/>
</dbReference>
<evidence type="ECO:0000256" key="14">
    <source>
        <dbReference type="SAM" id="MobiDB-lite"/>
    </source>
</evidence>
<keyword evidence="4" id="KW-1003">Cell membrane</keyword>
<evidence type="ECO:0000256" key="2">
    <source>
        <dbReference type="ARBA" id="ARBA00004651"/>
    </source>
</evidence>
<evidence type="ECO:0000256" key="8">
    <source>
        <dbReference type="ARBA" id="ARBA00022741"/>
    </source>
</evidence>
<dbReference type="GO" id="GO:0000156">
    <property type="term" value="F:phosphorelay response regulator activity"/>
    <property type="evidence" value="ECO:0007669"/>
    <property type="project" value="TreeGrafter"/>
</dbReference>
<dbReference type="CDD" id="cd06225">
    <property type="entry name" value="HAMP"/>
    <property type="match status" value="1"/>
</dbReference>
<dbReference type="Gene3D" id="3.30.565.10">
    <property type="entry name" value="Histidine kinase-like ATPase, C-terminal domain"/>
    <property type="match status" value="1"/>
</dbReference>
<dbReference type="PANTHER" id="PTHR42878">
    <property type="entry name" value="TWO-COMPONENT HISTIDINE KINASE"/>
    <property type="match status" value="1"/>
</dbReference>
<dbReference type="InterPro" id="IPR005467">
    <property type="entry name" value="His_kinase_dom"/>
</dbReference>
<feature type="domain" description="Histidine kinase" evidence="16">
    <location>
        <begin position="562"/>
        <end position="772"/>
    </location>
</feature>
<dbReference type="GO" id="GO:0006355">
    <property type="term" value="P:regulation of DNA-templated transcription"/>
    <property type="evidence" value="ECO:0007669"/>
    <property type="project" value="InterPro"/>
</dbReference>
<dbReference type="GO" id="GO:0007234">
    <property type="term" value="P:osmosensory signaling via phosphorelay pathway"/>
    <property type="evidence" value="ECO:0007669"/>
    <property type="project" value="TreeGrafter"/>
</dbReference>
<proteinExistence type="predicted"/>
<dbReference type="Gene3D" id="3.30.450.20">
    <property type="entry name" value="PAS domain"/>
    <property type="match status" value="2"/>
</dbReference>
<evidence type="ECO:0000313" key="19">
    <source>
        <dbReference type="EMBL" id="WNM57356.1"/>
    </source>
</evidence>
<evidence type="ECO:0000313" key="20">
    <source>
        <dbReference type="Proteomes" id="UP001302719"/>
    </source>
</evidence>
<evidence type="ECO:0000256" key="4">
    <source>
        <dbReference type="ARBA" id="ARBA00022475"/>
    </source>
</evidence>
<dbReference type="NCBIfam" id="TIGR00229">
    <property type="entry name" value="sensory_box"/>
    <property type="match status" value="1"/>
</dbReference>
<dbReference type="GO" id="GO:0000155">
    <property type="term" value="F:phosphorelay sensor kinase activity"/>
    <property type="evidence" value="ECO:0007669"/>
    <property type="project" value="InterPro"/>
</dbReference>
<feature type="domain" description="PAS" evidence="17">
    <location>
        <begin position="430"/>
        <end position="500"/>
    </location>
</feature>
<evidence type="ECO:0000256" key="1">
    <source>
        <dbReference type="ARBA" id="ARBA00000085"/>
    </source>
</evidence>
<keyword evidence="11 15" id="KW-1133">Transmembrane helix</keyword>
<dbReference type="SMART" id="SM00388">
    <property type="entry name" value="HisKA"/>
    <property type="match status" value="1"/>
</dbReference>
<dbReference type="Pfam" id="PF00512">
    <property type="entry name" value="HisKA"/>
    <property type="match status" value="1"/>
</dbReference>
<gene>
    <name evidence="19" type="ORF">PP769_15480</name>
</gene>
<evidence type="ECO:0000256" key="10">
    <source>
        <dbReference type="ARBA" id="ARBA00022840"/>
    </source>
</evidence>
<dbReference type="InterPro" id="IPR000014">
    <property type="entry name" value="PAS"/>
</dbReference>
<evidence type="ECO:0000256" key="12">
    <source>
        <dbReference type="ARBA" id="ARBA00023012"/>
    </source>
</evidence>
<keyword evidence="5" id="KW-0597">Phosphoprotein</keyword>
<keyword evidence="12" id="KW-0902">Two-component regulatory system</keyword>
<dbReference type="InterPro" id="IPR003661">
    <property type="entry name" value="HisK_dim/P_dom"/>
</dbReference>
<reference evidence="19 20" key="1">
    <citation type="submission" date="2023-01" db="EMBL/GenBank/DDBJ databases">
        <title>Cultivation and genomic characterization of new, ubiquitous marine nitrite-oxidizing bacteria from the Nitrospirales.</title>
        <authorList>
            <person name="Mueller A.J."/>
            <person name="Daebeler A."/>
            <person name="Herbold C.W."/>
            <person name="Kirkegaard R.H."/>
            <person name="Daims H."/>
        </authorList>
    </citation>
    <scope>NUCLEOTIDE SEQUENCE [LARGE SCALE GENOMIC DNA]</scope>
    <source>
        <strain evidence="19 20">VA</strain>
    </source>
</reference>
<feature type="transmembrane region" description="Helical" evidence="15">
    <location>
        <begin position="335"/>
        <end position="358"/>
    </location>
</feature>
<dbReference type="InterPro" id="IPR045671">
    <property type="entry name" value="NtrY-like_N"/>
</dbReference>
<evidence type="ECO:0000259" key="17">
    <source>
        <dbReference type="PROSITE" id="PS50112"/>
    </source>
</evidence>
<accession>A0AA96GGM9</accession>
<evidence type="ECO:0000259" key="16">
    <source>
        <dbReference type="PROSITE" id="PS50109"/>
    </source>
</evidence>
<dbReference type="PRINTS" id="PR00344">
    <property type="entry name" value="BCTRLSENSOR"/>
</dbReference>
<dbReference type="Pfam" id="PF00989">
    <property type="entry name" value="PAS"/>
    <property type="match status" value="1"/>
</dbReference>
<dbReference type="PANTHER" id="PTHR42878:SF7">
    <property type="entry name" value="SENSOR HISTIDINE KINASE GLRK"/>
    <property type="match status" value="1"/>
</dbReference>
<evidence type="ECO:0000256" key="11">
    <source>
        <dbReference type="ARBA" id="ARBA00022989"/>
    </source>
</evidence>
<keyword evidence="13 15" id="KW-0472">Membrane</keyword>
<dbReference type="SUPFAM" id="SSF47384">
    <property type="entry name" value="Homodimeric domain of signal transducing histidine kinase"/>
    <property type="match status" value="1"/>
</dbReference>
<evidence type="ECO:0000256" key="5">
    <source>
        <dbReference type="ARBA" id="ARBA00022553"/>
    </source>
</evidence>
<keyword evidence="6" id="KW-0808">Transferase</keyword>
<comment type="catalytic activity">
    <reaction evidence="1">
        <text>ATP + protein L-histidine = ADP + protein N-phospho-L-histidine.</text>
        <dbReference type="EC" id="2.7.13.3"/>
    </reaction>
</comment>
<dbReference type="GO" id="GO:0005524">
    <property type="term" value="F:ATP binding"/>
    <property type="evidence" value="ECO:0007669"/>
    <property type="project" value="UniProtKB-KW"/>
</dbReference>
<dbReference type="CDD" id="cd00130">
    <property type="entry name" value="PAS"/>
    <property type="match status" value="1"/>
</dbReference>
<dbReference type="InterPro" id="IPR013767">
    <property type="entry name" value="PAS_fold"/>
</dbReference>
<dbReference type="InterPro" id="IPR036890">
    <property type="entry name" value="HATPase_C_sf"/>
</dbReference>
<dbReference type="InterPro" id="IPR035965">
    <property type="entry name" value="PAS-like_dom_sf"/>
</dbReference>
<dbReference type="Gene3D" id="1.10.287.130">
    <property type="match status" value="1"/>
</dbReference>
<dbReference type="Gene3D" id="6.10.340.10">
    <property type="match status" value="1"/>
</dbReference>
<dbReference type="InterPro" id="IPR017232">
    <property type="entry name" value="NtrY"/>
</dbReference>
<dbReference type="SMART" id="SM00387">
    <property type="entry name" value="HATPase_c"/>
    <property type="match status" value="1"/>
</dbReference>
<dbReference type="PROSITE" id="PS50885">
    <property type="entry name" value="HAMP"/>
    <property type="match status" value="1"/>
</dbReference>
<dbReference type="InterPro" id="IPR003594">
    <property type="entry name" value="HATPase_dom"/>
</dbReference>
<evidence type="ECO:0000256" key="3">
    <source>
        <dbReference type="ARBA" id="ARBA00012438"/>
    </source>
</evidence>
<dbReference type="InterPro" id="IPR050351">
    <property type="entry name" value="BphY/WalK/GraS-like"/>
</dbReference>
<dbReference type="GO" id="GO:0005886">
    <property type="term" value="C:plasma membrane"/>
    <property type="evidence" value="ECO:0007669"/>
    <property type="project" value="UniProtKB-SubCell"/>
</dbReference>
<dbReference type="InterPro" id="IPR004358">
    <property type="entry name" value="Sig_transdc_His_kin-like_C"/>
</dbReference>
<sequence>MNLLSEPLTESRKFPRTGLPSTSSEPGVPSHSSVSKQKRHHYRPVWIVLVLLLPCLALTLYYARYGLSGPLQPDSILPSPSYALVLFLVYLDSVGLVALTLLLSRNLIRAFFEKRHKLLGKGFRSKLVAAFIGFALIPTVLLALVASGVISEVIDVWFNDQIMQVLRDSEEVAHLYQEERESLTADTARAISKEIFREDILKPEHRELLKAIMARMQQEYHLAGVEVFSPKMETLARMMDPRLSDAVLSLPVGQLVLHVLDTGQPMSSAQEAPVGKLIRAAAPIRGNGQTDRVFGVVVVSSYVPEVLVMKMDGIAKQFEEYRQIISMKNPIKGGAYLFVAVVTVLILFGATWFGFYVARGITVPIQRLAEGTEAVAKGNLDVNIDVKATDEIGTLVQSFNRMTADLRTSKSSLEEVNMSLVRSNVEIDQRRAYTEAVVETIAAGVLSIDMAGLISTFNPSAERIIGVKGDDLRGRPVHDAFKSFNLQLFQKAYDQMLQEQTESVSMDGQMETPNGRLLTVGLNISRMQNDAGLDLGFVFVFEDRTEFIKAQKTAAWQEVAQRIAHEIKNPLTPIQLSAQRLRKKFAEKSTGFDEIFDQATSVIISEVTRLKGMVDEFSKYARMPLPQMRKASLHDIIEKVISLYTGAHRDIEFLVKFDEDLPSLNCDPEQMHRVLVNLFDNAIQAMNDHGRLWVTTECDWRRHRAVVRVADEGMGIQPDDHKMLFVPYFSKKRTGTGLGLAIVHRIISDHNGTIHAENHHPKGALFTFELPL</sequence>
<dbReference type="SUPFAM" id="SSF55785">
    <property type="entry name" value="PYP-like sensor domain (PAS domain)"/>
    <property type="match status" value="1"/>
</dbReference>
<dbReference type="RefSeq" id="WP_312641739.1">
    <property type="nucleotide sequence ID" value="NZ_CP116967.1"/>
</dbReference>
<dbReference type="SMART" id="SM00091">
    <property type="entry name" value="PAS"/>
    <property type="match status" value="1"/>
</dbReference>
<dbReference type="EMBL" id="CP116967">
    <property type="protein sequence ID" value="WNM57356.1"/>
    <property type="molecule type" value="Genomic_DNA"/>
</dbReference>
<dbReference type="Pfam" id="PF19312">
    <property type="entry name" value="NtrY_N"/>
    <property type="match status" value="1"/>
</dbReference>
<evidence type="ECO:0000256" key="15">
    <source>
        <dbReference type="SAM" id="Phobius"/>
    </source>
</evidence>
<comment type="subcellular location">
    <subcellularLocation>
        <location evidence="2">Cell membrane</location>
        <topology evidence="2">Multi-pass membrane protein</topology>
    </subcellularLocation>
</comment>
<evidence type="ECO:0000256" key="6">
    <source>
        <dbReference type="ARBA" id="ARBA00022679"/>
    </source>
</evidence>
<keyword evidence="7 15" id="KW-0812">Transmembrane</keyword>